<dbReference type="EMBL" id="CP070615">
    <property type="protein sequence ID" value="QSE87723.1"/>
    <property type="molecule type" value="Genomic_DNA"/>
</dbReference>
<proteinExistence type="predicted"/>
<gene>
    <name evidence="2" type="ORF">JWS13_03520</name>
</gene>
<evidence type="ECO:0000313" key="3">
    <source>
        <dbReference type="Proteomes" id="UP000662986"/>
    </source>
</evidence>
<evidence type="ECO:0000256" key="1">
    <source>
        <dbReference type="ARBA" id="ARBA00023172"/>
    </source>
</evidence>
<dbReference type="SUPFAM" id="SSF56349">
    <property type="entry name" value="DNA breaking-rejoining enzymes"/>
    <property type="match status" value="1"/>
</dbReference>
<organism evidence="2 3">
    <name type="scientific">Rhodococcus pseudokoreensis</name>
    <dbReference type="NCBI Taxonomy" id="2811421"/>
    <lineage>
        <taxon>Bacteria</taxon>
        <taxon>Bacillati</taxon>
        <taxon>Actinomycetota</taxon>
        <taxon>Actinomycetes</taxon>
        <taxon>Mycobacteriales</taxon>
        <taxon>Nocardiaceae</taxon>
        <taxon>Rhodococcus</taxon>
    </lineage>
</organism>
<dbReference type="InterPro" id="IPR011010">
    <property type="entry name" value="DNA_brk_join_enz"/>
</dbReference>
<dbReference type="Proteomes" id="UP000662986">
    <property type="component" value="Plasmid unnamed4"/>
</dbReference>
<reference evidence="2 3" key="2">
    <citation type="journal article" date="2022" name="Arch. Microbiol.">
        <title>Rhodococcus pseudokoreensis sp. nov. isolated from the rhizosphere of young M26 apple rootstocks.</title>
        <authorList>
            <person name="Kampfer P."/>
            <person name="Glaeser S.P."/>
            <person name="Blom J."/>
            <person name="Wolf J."/>
            <person name="Benning S."/>
            <person name="Schloter M."/>
            <person name="Neumann-Schaal M."/>
        </authorList>
    </citation>
    <scope>NUCLEOTIDE SEQUENCE [LARGE SCALE GENOMIC DNA]</scope>
    <source>
        <strain evidence="2 3">R79</strain>
    </source>
</reference>
<dbReference type="RefSeq" id="WP_206004496.1">
    <property type="nucleotide sequence ID" value="NZ_CP070615.1"/>
</dbReference>
<keyword evidence="3" id="KW-1185">Reference proteome</keyword>
<name>A0A974VZN0_9NOCA</name>
<geneLocation type="plasmid" evidence="2 3">
    <name>unnamed4</name>
</geneLocation>
<dbReference type="InterPro" id="IPR013762">
    <property type="entry name" value="Integrase-like_cat_sf"/>
</dbReference>
<reference evidence="2 3" key="1">
    <citation type="journal article" date="2021" name="Microbiol. Resour. Announc.">
        <title>Complete Genome Sequences of Two Rhodococcus sp. Strains with Large and Linear Chromosomes, Isolated from Apple Rhizosphere.</title>
        <authorList>
            <person name="Benning S."/>
            <person name="Brugnone N."/>
            <person name="Siani R."/>
            <person name="Kublik S."/>
            <person name="Schloter M."/>
            <person name="Rad V."/>
        </authorList>
    </citation>
    <scope>NUCLEOTIDE SEQUENCE [LARGE SCALE GENOMIC DNA]</scope>
    <source>
        <strain evidence="2 3">R79</strain>
    </source>
</reference>
<sequence length="715" mass="79091">MTTSLLDTTTSDAVPWPAPDAIILRGRNLHPLADTTNLSRFRDDVWFTSPADIDNAKGTPSLNFTNYPTGQRTAFKAFGLAVLDHDRPAVLQAGAPSDQASPSTLHGWIIELRLFAEWLAARRIGRICDVTICDLNLYHVHVMALSYGGARKADYLHAVRVLWAYRQHLPAECRLPEGRPWGAATARQLAGHTEWNRYNKTPRIQPDTMEALLAWALRVLEDFGPDIREAFLEDRQLMDGSHPTTRFYREYYFGRPLVKRLQHLLPELRKSGRQLPGQRREDGTIEIACGHLARLVACSPRHVYRRAAAVAALADEHGVTVAPDAHLGRITGFLHGTPWKDQPIGLSEIGHLVRMLRTACFVTICYLSGMRGGEVLKLRRGCLSEDEAGQLTLIGYASKGPDSTGTGTGPNDGERAWAVVSVVGTAVTMLESLTESQLLFPPSPKRKSSRPIISGRPLRNAVVNADLADFITWVNNTFARPDGAMPIPPDQTKPVHASRFRRTLAHFVVRRPGGLIAAALQYGHISTKVTLAYAGEADTNWLDDLTIERLEMVIDQIDDDLMHLDDGEHVSGPSAEEYRRRLHQLTPFAGRVVDKVRNAERLLTSTDPSIHHGRGMTCVYRTETALCRARLEPERAADGPDESECRSACTNLAYTDRDVALLRERLIALDAGARDPLTPRPLRDRRAAQALQCRAIVDGHDHAHRGAGTGTEGVA</sequence>
<dbReference type="Gene3D" id="1.10.443.10">
    <property type="entry name" value="Intergrase catalytic core"/>
    <property type="match status" value="1"/>
</dbReference>
<accession>A0A974VZN0</accession>
<keyword evidence="2" id="KW-0614">Plasmid</keyword>
<protein>
    <submittedName>
        <fullName evidence="2">Integrase SAM domain protein</fullName>
    </submittedName>
</protein>
<keyword evidence="1" id="KW-0233">DNA recombination</keyword>
<evidence type="ECO:0000313" key="2">
    <source>
        <dbReference type="EMBL" id="QSE87723.1"/>
    </source>
</evidence>